<dbReference type="GO" id="GO:0004674">
    <property type="term" value="F:protein serine/threonine kinase activity"/>
    <property type="evidence" value="ECO:0007669"/>
    <property type="project" value="TreeGrafter"/>
</dbReference>
<dbReference type="SUPFAM" id="SSF56112">
    <property type="entry name" value="Protein kinase-like (PK-like)"/>
    <property type="match status" value="1"/>
</dbReference>
<dbReference type="OMA" id="DRINTRY"/>
<sequence length="175" mass="19627">FCREALIWRNLKHLNVLPFLGVSMELFVLSFCLISPWMENGNIMSFLATNPGHDRLVSIKEVASRMEYLHSLDPPIVHADIRGANILVTDDYHCCLADFGLALAVETQAPRSSALVLSGSLRWLMPEVLGIQLFDPKYIAARDVYAFGCMVIKIYSGKPLFSHLQTDAAIIYEIL</sequence>
<feature type="non-terminal residue" evidence="3">
    <location>
        <position position="1"/>
    </location>
</feature>
<evidence type="ECO:0000313" key="4">
    <source>
        <dbReference type="Proteomes" id="UP000217790"/>
    </source>
</evidence>
<evidence type="ECO:0000313" key="3">
    <source>
        <dbReference type="EMBL" id="PBL04527.1"/>
    </source>
</evidence>
<keyword evidence="4" id="KW-1185">Reference proteome</keyword>
<dbReference type="PROSITE" id="PS50011">
    <property type="entry name" value="PROTEIN_KINASE_DOM"/>
    <property type="match status" value="1"/>
</dbReference>
<organism evidence="3 4">
    <name type="scientific">Armillaria gallica</name>
    <name type="common">Bulbous honey fungus</name>
    <name type="synonym">Armillaria bulbosa</name>
    <dbReference type="NCBI Taxonomy" id="47427"/>
    <lineage>
        <taxon>Eukaryota</taxon>
        <taxon>Fungi</taxon>
        <taxon>Dikarya</taxon>
        <taxon>Basidiomycota</taxon>
        <taxon>Agaricomycotina</taxon>
        <taxon>Agaricomycetes</taxon>
        <taxon>Agaricomycetidae</taxon>
        <taxon>Agaricales</taxon>
        <taxon>Marasmiineae</taxon>
        <taxon>Physalacriaceae</taxon>
        <taxon>Armillaria</taxon>
    </lineage>
</organism>
<dbReference type="EMBL" id="KZ293644">
    <property type="protein sequence ID" value="PBL04527.1"/>
    <property type="molecule type" value="Genomic_DNA"/>
</dbReference>
<dbReference type="PROSITE" id="PS00109">
    <property type="entry name" value="PROTEIN_KINASE_TYR"/>
    <property type="match status" value="1"/>
</dbReference>
<feature type="domain" description="Protein kinase" evidence="2">
    <location>
        <begin position="1"/>
        <end position="175"/>
    </location>
</feature>
<dbReference type="InterPro" id="IPR001245">
    <property type="entry name" value="Ser-Thr/Tyr_kinase_cat_dom"/>
</dbReference>
<dbReference type="AlphaFoldDB" id="A0A2H3F1U2"/>
<evidence type="ECO:0000256" key="1">
    <source>
        <dbReference type="SAM" id="Phobius"/>
    </source>
</evidence>
<dbReference type="Gene3D" id="1.10.510.10">
    <property type="entry name" value="Transferase(Phosphotransferase) domain 1"/>
    <property type="match status" value="1"/>
</dbReference>
<accession>A0A2H3F1U2</accession>
<dbReference type="InterPro" id="IPR051681">
    <property type="entry name" value="Ser/Thr_Kinases-Pseudokinases"/>
</dbReference>
<name>A0A2H3F1U2_ARMGA</name>
<protein>
    <submittedName>
        <fullName evidence="3">Kinase-like protein</fullName>
    </submittedName>
</protein>
<keyword evidence="3" id="KW-0808">Transferase</keyword>
<dbReference type="InterPro" id="IPR008266">
    <property type="entry name" value="Tyr_kinase_AS"/>
</dbReference>
<dbReference type="InterPro" id="IPR000719">
    <property type="entry name" value="Prot_kinase_dom"/>
</dbReference>
<feature type="non-terminal residue" evidence="3">
    <location>
        <position position="175"/>
    </location>
</feature>
<dbReference type="OrthoDB" id="346907at2759"/>
<proteinExistence type="predicted"/>
<dbReference type="Pfam" id="PF07714">
    <property type="entry name" value="PK_Tyr_Ser-Thr"/>
    <property type="match status" value="1"/>
</dbReference>
<gene>
    <name evidence="3" type="ORF">ARMGADRAFT_889945</name>
</gene>
<keyword evidence="1" id="KW-0812">Transmembrane</keyword>
<feature type="transmembrane region" description="Helical" evidence="1">
    <location>
        <begin position="16"/>
        <end position="37"/>
    </location>
</feature>
<dbReference type="Proteomes" id="UP000217790">
    <property type="component" value="Unassembled WGS sequence"/>
</dbReference>
<keyword evidence="1" id="KW-0472">Membrane</keyword>
<dbReference type="PANTHER" id="PTHR44329">
    <property type="entry name" value="SERINE/THREONINE-PROTEIN KINASE TNNI3K-RELATED"/>
    <property type="match status" value="1"/>
</dbReference>
<keyword evidence="3" id="KW-0418">Kinase</keyword>
<keyword evidence="1" id="KW-1133">Transmembrane helix</keyword>
<evidence type="ECO:0000259" key="2">
    <source>
        <dbReference type="PROSITE" id="PS50011"/>
    </source>
</evidence>
<dbReference type="GO" id="GO:0005524">
    <property type="term" value="F:ATP binding"/>
    <property type="evidence" value="ECO:0007669"/>
    <property type="project" value="InterPro"/>
</dbReference>
<reference evidence="4" key="1">
    <citation type="journal article" date="2017" name="Nat. Ecol. Evol.">
        <title>Genome expansion and lineage-specific genetic innovations in the forest pathogenic fungi Armillaria.</title>
        <authorList>
            <person name="Sipos G."/>
            <person name="Prasanna A.N."/>
            <person name="Walter M.C."/>
            <person name="O'Connor E."/>
            <person name="Balint B."/>
            <person name="Krizsan K."/>
            <person name="Kiss B."/>
            <person name="Hess J."/>
            <person name="Varga T."/>
            <person name="Slot J."/>
            <person name="Riley R."/>
            <person name="Boka B."/>
            <person name="Rigling D."/>
            <person name="Barry K."/>
            <person name="Lee J."/>
            <person name="Mihaltcheva S."/>
            <person name="LaButti K."/>
            <person name="Lipzen A."/>
            <person name="Waldron R."/>
            <person name="Moloney N.M."/>
            <person name="Sperisen C."/>
            <person name="Kredics L."/>
            <person name="Vagvoelgyi C."/>
            <person name="Patrignani A."/>
            <person name="Fitzpatrick D."/>
            <person name="Nagy I."/>
            <person name="Doyle S."/>
            <person name="Anderson J.B."/>
            <person name="Grigoriev I.V."/>
            <person name="Gueldener U."/>
            <person name="Muensterkoetter M."/>
            <person name="Nagy L.G."/>
        </authorList>
    </citation>
    <scope>NUCLEOTIDE SEQUENCE [LARGE SCALE GENOMIC DNA]</scope>
    <source>
        <strain evidence="4">Ar21-2</strain>
    </source>
</reference>
<dbReference type="InParanoid" id="A0A2H3F1U2"/>
<dbReference type="InterPro" id="IPR011009">
    <property type="entry name" value="Kinase-like_dom_sf"/>
</dbReference>